<reference evidence="10" key="1">
    <citation type="submission" date="2016-11" db="EMBL/GenBank/DDBJ databases">
        <authorList>
            <person name="Varghese N."/>
            <person name="Submissions S."/>
        </authorList>
    </citation>
    <scope>NUCLEOTIDE SEQUENCE [LARGE SCALE GENOMIC DNA]</scope>
    <source>
        <strain evidence="10">DSM 17659</strain>
    </source>
</reference>
<dbReference type="RefSeq" id="WP_073017489.1">
    <property type="nucleotide sequence ID" value="NZ_FQWF01000003.1"/>
</dbReference>
<dbReference type="PROSITE" id="PS00687">
    <property type="entry name" value="ALDEHYDE_DEHYDR_GLU"/>
    <property type="match status" value="1"/>
</dbReference>
<dbReference type="EMBL" id="FQWF01000003">
    <property type="protein sequence ID" value="SHG17504.1"/>
    <property type="molecule type" value="Genomic_DNA"/>
</dbReference>
<evidence type="ECO:0000256" key="3">
    <source>
        <dbReference type="ARBA" id="ARBA00023027"/>
    </source>
</evidence>
<accession>A0A1M5HNH1</accession>
<dbReference type="AlphaFoldDB" id="A0A1M5HNH1"/>
<evidence type="ECO:0000256" key="2">
    <source>
        <dbReference type="ARBA" id="ARBA00023002"/>
    </source>
</evidence>
<evidence type="ECO:0000256" key="6">
    <source>
        <dbReference type="PROSITE-ProRule" id="PRU10007"/>
    </source>
</evidence>
<evidence type="ECO:0000256" key="5">
    <source>
        <dbReference type="PIRSR" id="PIRSR036492-1"/>
    </source>
</evidence>
<dbReference type="InterPro" id="IPR016161">
    <property type="entry name" value="Ald_DH/histidinol_DH"/>
</dbReference>
<dbReference type="OrthoDB" id="9762913at2"/>
<dbReference type="InterPro" id="IPR016163">
    <property type="entry name" value="Ald_DH_C"/>
</dbReference>
<dbReference type="GO" id="GO:0004029">
    <property type="term" value="F:aldehyde dehydrogenase (NAD+) activity"/>
    <property type="evidence" value="ECO:0007669"/>
    <property type="project" value="TreeGrafter"/>
</dbReference>
<dbReference type="InterPro" id="IPR016162">
    <property type="entry name" value="Ald_DH_N"/>
</dbReference>
<dbReference type="PIRSF" id="PIRSF036492">
    <property type="entry name" value="ALDH"/>
    <property type="match status" value="1"/>
</dbReference>
<gene>
    <name evidence="9" type="ORF">SAMN05444372_10351</name>
</gene>
<evidence type="ECO:0000256" key="1">
    <source>
        <dbReference type="ARBA" id="ARBA00009986"/>
    </source>
</evidence>
<dbReference type="Gene3D" id="3.40.309.10">
    <property type="entry name" value="Aldehyde Dehydrogenase, Chain A, domain 2"/>
    <property type="match status" value="1"/>
</dbReference>
<comment type="similarity">
    <text evidence="1 4 7">Belongs to the aldehyde dehydrogenase family.</text>
</comment>
<sequence length="442" mass="49680">MNYKTEIKYRKELLKKLLYVITKHEDAIIKALYDDFKKPAFEAVLTETNYVIRDLKETIKNIDSWAKPKKVWPTIINFPSLDYIYSEPYGNVLILSPWNYPFQLALCPLIAAVAAGNKVTLKPSELTPQTAAIISTIINETFAVQDVVVITGDASIAAELLKKRWDYIFFTGSVAVGKIVAKAAAENLTPVTLELGGKSPCIVDETANLELSAKRIVWGKIINAGQTCVAPDYILVQEKVKDVFVKFLIQEIQNALGSNPEESLDYARIINLKNWKRQISLLDNQKIIFGGQSNKDSLYLSPTLLDEPKMDSLAMQEEIFGPILPIISYVSPSDIDKVILSFEKPLSLYLFSQNKLFIDEVLQKYSFGGGCINDTVVQLVNNRLPFGGVGNSGMGAYHGKKTFDIFSHKKSIVKRGTWLDLPVRYAPYTNKLKNVRKLLKWI</sequence>
<keyword evidence="2 4" id="KW-0560">Oxidoreductase</keyword>
<evidence type="ECO:0000313" key="10">
    <source>
        <dbReference type="Proteomes" id="UP000184020"/>
    </source>
</evidence>
<proteinExistence type="inferred from homology"/>
<feature type="domain" description="Aldehyde dehydrogenase" evidence="8">
    <location>
        <begin position="4"/>
        <end position="411"/>
    </location>
</feature>
<keyword evidence="10" id="KW-1185">Reference proteome</keyword>
<dbReference type="FunFam" id="3.40.309.10:FF:000003">
    <property type="entry name" value="Aldehyde dehydrogenase"/>
    <property type="match status" value="1"/>
</dbReference>
<keyword evidence="3" id="KW-0520">NAD</keyword>
<feature type="active site" evidence="5">
    <location>
        <position position="228"/>
    </location>
</feature>
<dbReference type="PANTHER" id="PTHR43570">
    <property type="entry name" value="ALDEHYDE DEHYDROGENASE"/>
    <property type="match status" value="1"/>
</dbReference>
<dbReference type="Proteomes" id="UP000184020">
    <property type="component" value="Unassembled WGS sequence"/>
</dbReference>
<evidence type="ECO:0000256" key="7">
    <source>
        <dbReference type="RuleBase" id="RU003345"/>
    </source>
</evidence>
<dbReference type="Pfam" id="PF00171">
    <property type="entry name" value="Aldedh"/>
    <property type="match status" value="1"/>
</dbReference>
<name>A0A1M5HNH1_9FLAO</name>
<evidence type="ECO:0000259" key="8">
    <source>
        <dbReference type="Pfam" id="PF00171"/>
    </source>
</evidence>
<dbReference type="GO" id="GO:0006081">
    <property type="term" value="P:aldehyde metabolic process"/>
    <property type="evidence" value="ECO:0007669"/>
    <property type="project" value="InterPro"/>
</dbReference>
<feature type="active site" evidence="5 6">
    <location>
        <position position="194"/>
    </location>
</feature>
<dbReference type="FunFam" id="3.40.605.10:FF:000004">
    <property type="entry name" value="Aldehyde dehydrogenase"/>
    <property type="match status" value="1"/>
</dbReference>
<dbReference type="InterPro" id="IPR029510">
    <property type="entry name" value="Ald_DH_CS_GLU"/>
</dbReference>
<evidence type="ECO:0000313" key="9">
    <source>
        <dbReference type="EMBL" id="SHG17504.1"/>
    </source>
</evidence>
<dbReference type="InterPro" id="IPR012394">
    <property type="entry name" value="Aldehyde_DH_NAD(P)"/>
</dbReference>
<dbReference type="Gene3D" id="3.40.605.10">
    <property type="entry name" value="Aldehyde Dehydrogenase, Chain A, domain 1"/>
    <property type="match status" value="1"/>
</dbReference>
<organism evidence="9 10">
    <name type="scientific">Flavobacterium micromati</name>
    <dbReference type="NCBI Taxonomy" id="229205"/>
    <lineage>
        <taxon>Bacteria</taxon>
        <taxon>Pseudomonadati</taxon>
        <taxon>Bacteroidota</taxon>
        <taxon>Flavobacteriia</taxon>
        <taxon>Flavobacteriales</taxon>
        <taxon>Flavobacteriaceae</taxon>
        <taxon>Flavobacterium</taxon>
    </lineage>
</organism>
<dbReference type="InterPro" id="IPR015590">
    <property type="entry name" value="Aldehyde_DH_dom"/>
</dbReference>
<protein>
    <recommendedName>
        <fullName evidence="4">Aldehyde dehydrogenase</fullName>
    </recommendedName>
</protein>
<dbReference type="STRING" id="229205.SAMN05444372_10351"/>
<evidence type="ECO:0000256" key="4">
    <source>
        <dbReference type="PIRNR" id="PIRNR036492"/>
    </source>
</evidence>
<dbReference type="PANTHER" id="PTHR43570:SF16">
    <property type="entry name" value="ALDEHYDE DEHYDROGENASE TYPE III, ISOFORM Q"/>
    <property type="match status" value="1"/>
</dbReference>
<dbReference type="GO" id="GO:0005737">
    <property type="term" value="C:cytoplasm"/>
    <property type="evidence" value="ECO:0007669"/>
    <property type="project" value="TreeGrafter"/>
</dbReference>
<dbReference type="SUPFAM" id="SSF53720">
    <property type="entry name" value="ALDH-like"/>
    <property type="match status" value="1"/>
</dbReference>
<dbReference type="CDD" id="cd07136">
    <property type="entry name" value="ALDH_YwdH-P39616"/>
    <property type="match status" value="1"/>
</dbReference>